<accession>A0A3E4N994</accession>
<dbReference type="Pfam" id="PF13102">
    <property type="entry name" value="Phage_int_SAM_5"/>
    <property type="match status" value="1"/>
</dbReference>
<evidence type="ECO:0000256" key="2">
    <source>
        <dbReference type="ARBA" id="ARBA00023125"/>
    </source>
</evidence>
<dbReference type="PROSITE" id="PS51898">
    <property type="entry name" value="TYR_RECOMBINASE"/>
    <property type="match status" value="1"/>
</dbReference>
<keyword evidence="3" id="KW-0233">DNA recombination</keyword>
<dbReference type="EMBL" id="QSQU01000029">
    <property type="protein sequence ID" value="RGK59285.1"/>
    <property type="molecule type" value="Genomic_DNA"/>
</dbReference>
<dbReference type="InterPro" id="IPR013762">
    <property type="entry name" value="Integrase-like_cat_sf"/>
</dbReference>
<dbReference type="InterPro" id="IPR011010">
    <property type="entry name" value="DNA_brk_join_enz"/>
</dbReference>
<dbReference type="Proteomes" id="UP000261210">
    <property type="component" value="Unassembled WGS sequence"/>
</dbReference>
<dbReference type="InterPro" id="IPR010998">
    <property type="entry name" value="Integrase_recombinase_N"/>
</dbReference>
<evidence type="ECO:0000256" key="1">
    <source>
        <dbReference type="ARBA" id="ARBA00008857"/>
    </source>
</evidence>
<gene>
    <name evidence="5" type="ORF">DXD03_17650</name>
</gene>
<dbReference type="RefSeq" id="WP_008021875.1">
    <property type="nucleotide sequence ID" value="NZ_JAASHA010000004.1"/>
</dbReference>
<dbReference type="Pfam" id="PF00589">
    <property type="entry name" value="Phage_integrase"/>
    <property type="match status" value="1"/>
</dbReference>
<dbReference type="SUPFAM" id="SSF56349">
    <property type="entry name" value="DNA breaking-rejoining enzymes"/>
    <property type="match status" value="1"/>
</dbReference>
<dbReference type="InterPro" id="IPR002104">
    <property type="entry name" value="Integrase_catalytic"/>
</dbReference>
<name>A0A3E4N994_9BACE</name>
<feature type="domain" description="Tyr recombinase" evidence="4">
    <location>
        <begin position="128"/>
        <end position="316"/>
    </location>
</feature>
<dbReference type="AlphaFoldDB" id="A0A3E4N994"/>
<sequence length="333" mass="38654">MRKSKFKFMDKEEKNVEMVHLSPYMKSVIERLTADKKRPAVHTYNATLNSFTKFSGGQGTEEMLVTDVFTAGKLKEYEAWLRSRNASWNTVSTYMRVLKAVYNRLVEAKRLTYDARLFDSVYTKVEAQSKRSLTEEQMNTLLRTDFEKLPEDVQNVLAYFLLMFLFRGMPFIDMAYLRKQDLKEHCITYCRHKTGKKMVVRIPHEATALFEKCRNKKTDSGYLFPILDETTENEKKLYENYRQALRTFNRKLAKMAALLLPGTNISSYTARHTWATLAFYSGIPIGIISKALGHSSIKVTETYLKPFENEKVDAANDELIMSVVKRSKEKIVA</sequence>
<dbReference type="GO" id="GO:0006310">
    <property type="term" value="P:DNA recombination"/>
    <property type="evidence" value="ECO:0007669"/>
    <property type="project" value="UniProtKB-KW"/>
</dbReference>
<evidence type="ECO:0000313" key="5">
    <source>
        <dbReference type="EMBL" id="RGK59285.1"/>
    </source>
</evidence>
<dbReference type="GO" id="GO:0003677">
    <property type="term" value="F:DNA binding"/>
    <property type="evidence" value="ECO:0007669"/>
    <property type="project" value="UniProtKB-KW"/>
</dbReference>
<reference evidence="5 6" key="1">
    <citation type="submission" date="2018-08" db="EMBL/GenBank/DDBJ databases">
        <title>A genome reference for cultivated species of the human gut microbiota.</title>
        <authorList>
            <person name="Zou Y."/>
            <person name="Xue W."/>
            <person name="Luo G."/>
        </authorList>
    </citation>
    <scope>NUCLEOTIDE SEQUENCE [LARGE SCALE GENOMIC DNA]</scope>
    <source>
        <strain evidence="5 6">TF10-34</strain>
    </source>
</reference>
<dbReference type="InterPro" id="IPR025269">
    <property type="entry name" value="SAM-like_dom"/>
</dbReference>
<dbReference type="GO" id="GO:0015074">
    <property type="term" value="P:DNA integration"/>
    <property type="evidence" value="ECO:0007669"/>
    <property type="project" value="InterPro"/>
</dbReference>
<dbReference type="Gene3D" id="1.10.150.130">
    <property type="match status" value="1"/>
</dbReference>
<organism evidence="5 6">
    <name type="scientific">Bacteroides xylanisolvens</name>
    <dbReference type="NCBI Taxonomy" id="371601"/>
    <lineage>
        <taxon>Bacteria</taxon>
        <taxon>Pseudomonadati</taxon>
        <taxon>Bacteroidota</taxon>
        <taxon>Bacteroidia</taxon>
        <taxon>Bacteroidales</taxon>
        <taxon>Bacteroidaceae</taxon>
        <taxon>Bacteroides</taxon>
    </lineage>
</organism>
<dbReference type="Gene3D" id="1.10.443.10">
    <property type="entry name" value="Intergrase catalytic core"/>
    <property type="match status" value="1"/>
</dbReference>
<evidence type="ECO:0000256" key="3">
    <source>
        <dbReference type="ARBA" id="ARBA00023172"/>
    </source>
</evidence>
<evidence type="ECO:0000259" key="4">
    <source>
        <dbReference type="PROSITE" id="PS51898"/>
    </source>
</evidence>
<dbReference type="PANTHER" id="PTHR30349">
    <property type="entry name" value="PHAGE INTEGRASE-RELATED"/>
    <property type="match status" value="1"/>
</dbReference>
<keyword evidence="2" id="KW-0238">DNA-binding</keyword>
<comment type="caution">
    <text evidence="5">The sequence shown here is derived from an EMBL/GenBank/DDBJ whole genome shotgun (WGS) entry which is preliminary data.</text>
</comment>
<proteinExistence type="inferred from homology"/>
<protein>
    <submittedName>
        <fullName evidence="5">Recombinase</fullName>
    </submittedName>
</protein>
<dbReference type="InterPro" id="IPR050090">
    <property type="entry name" value="Tyrosine_recombinase_XerCD"/>
</dbReference>
<dbReference type="PANTHER" id="PTHR30349:SF64">
    <property type="entry name" value="PROPHAGE INTEGRASE INTD-RELATED"/>
    <property type="match status" value="1"/>
</dbReference>
<evidence type="ECO:0000313" key="6">
    <source>
        <dbReference type="Proteomes" id="UP000261210"/>
    </source>
</evidence>
<comment type="similarity">
    <text evidence="1">Belongs to the 'phage' integrase family.</text>
</comment>